<dbReference type="OrthoDB" id="719971at2759"/>
<name>A0A6G1EVI4_9ORYZ</name>
<accession>A0A6G1EVI4</accession>
<protein>
    <submittedName>
        <fullName evidence="2">Uncharacterized protein</fullName>
    </submittedName>
</protein>
<comment type="caution">
    <text evidence="2">The sequence shown here is derived from an EMBL/GenBank/DDBJ whole genome shotgun (WGS) entry which is preliminary data.</text>
</comment>
<dbReference type="Proteomes" id="UP000479710">
    <property type="component" value="Unassembled WGS sequence"/>
</dbReference>
<evidence type="ECO:0000313" key="3">
    <source>
        <dbReference type="Proteomes" id="UP000479710"/>
    </source>
</evidence>
<keyword evidence="3" id="KW-1185">Reference proteome</keyword>
<organism evidence="2 3">
    <name type="scientific">Oryza meyeriana var. granulata</name>
    <dbReference type="NCBI Taxonomy" id="110450"/>
    <lineage>
        <taxon>Eukaryota</taxon>
        <taxon>Viridiplantae</taxon>
        <taxon>Streptophyta</taxon>
        <taxon>Embryophyta</taxon>
        <taxon>Tracheophyta</taxon>
        <taxon>Spermatophyta</taxon>
        <taxon>Magnoliopsida</taxon>
        <taxon>Liliopsida</taxon>
        <taxon>Poales</taxon>
        <taxon>Poaceae</taxon>
        <taxon>BOP clade</taxon>
        <taxon>Oryzoideae</taxon>
        <taxon>Oryzeae</taxon>
        <taxon>Oryzinae</taxon>
        <taxon>Oryza</taxon>
        <taxon>Oryza meyeriana</taxon>
    </lineage>
</organism>
<proteinExistence type="predicted"/>
<evidence type="ECO:0000256" key="1">
    <source>
        <dbReference type="SAM" id="MobiDB-lite"/>
    </source>
</evidence>
<feature type="compositionally biased region" description="Low complexity" evidence="1">
    <location>
        <begin position="34"/>
        <end position="43"/>
    </location>
</feature>
<evidence type="ECO:0000313" key="2">
    <source>
        <dbReference type="EMBL" id="KAF0928646.1"/>
    </source>
</evidence>
<sequence length="172" mass="17946">MNACENGLRKQLHCAKVAGPRITKPIAAREEGTTTKTAGAERAGGAKGKGKATRPAPLPLQERDISMMTEEEGNATRSAAAAAAAAAQVVAGAAKCVDVAAAATSAASGDGEHKLSAAKVRMPQNYVAAILALNREPSPSPEYLERLSPEDLSRVIFGDWDYDDPESVQYLL</sequence>
<feature type="region of interest" description="Disordered" evidence="1">
    <location>
        <begin position="24"/>
        <end position="74"/>
    </location>
</feature>
<dbReference type="AlphaFoldDB" id="A0A6G1EVI4"/>
<dbReference type="EMBL" id="SPHZ02000002">
    <property type="protein sequence ID" value="KAF0928646.1"/>
    <property type="molecule type" value="Genomic_DNA"/>
</dbReference>
<gene>
    <name evidence="2" type="ORF">E2562_006079</name>
</gene>
<reference evidence="2 3" key="1">
    <citation type="submission" date="2019-11" db="EMBL/GenBank/DDBJ databases">
        <title>Whole genome sequence of Oryza granulata.</title>
        <authorList>
            <person name="Li W."/>
        </authorList>
    </citation>
    <scope>NUCLEOTIDE SEQUENCE [LARGE SCALE GENOMIC DNA]</scope>
    <source>
        <strain evidence="3">cv. Menghai</strain>
        <tissue evidence="2">Leaf</tissue>
    </source>
</reference>